<dbReference type="RefSeq" id="WP_134249128.1">
    <property type="nucleotide sequence ID" value="NZ_SNQI01000006.1"/>
</dbReference>
<sequence length="297" mass="33627">MFKKSKYFPFILILLLFNDAIYSQDEQEYLGVIKLNDSSFISYRLNLIEDTNLISGYSITDIGGDHETKSNITGEYNSKTNMLSFKEVGIIYTKSVVSDYDFCYIHFEGKFKNIDSKKNIEGKFIGLYNDGSNCINGEIKLRNIEKIEKKAKKIDKLIQKSKRVDNTTKSKVSVIQTLDSLKMNILKPNQNLTMFSASSKLKLNIYDAGKVDGDKINIYVNGSIFLRNYSVDKNIKQLTIPLSSKSTLIEVLAINTGTISPNTAKIEIVDQKNNINTLTRLKQGEKTSITIVKINSF</sequence>
<name>A0A4Y8AQJ6_9FLAO</name>
<comment type="caution">
    <text evidence="1">The sequence shown here is derived from an EMBL/GenBank/DDBJ whole genome shotgun (WGS) entry which is preliminary data.</text>
</comment>
<keyword evidence="2" id="KW-1185">Reference proteome</keyword>
<evidence type="ECO:0000313" key="1">
    <source>
        <dbReference type="EMBL" id="TEW72104.1"/>
    </source>
</evidence>
<dbReference type="OrthoDB" id="639821at2"/>
<protein>
    <submittedName>
        <fullName evidence="1">Uncharacterized protein</fullName>
    </submittedName>
</protein>
<dbReference type="Proteomes" id="UP000298517">
    <property type="component" value="Unassembled WGS sequence"/>
</dbReference>
<evidence type="ECO:0000313" key="2">
    <source>
        <dbReference type="Proteomes" id="UP000298517"/>
    </source>
</evidence>
<proteinExistence type="predicted"/>
<dbReference type="EMBL" id="SNQI01000006">
    <property type="protein sequence ID" value="TEW72104.1"/>
    <property type="molecule type" value="Genomic_DNA"/>
</dbReference>
<organism evidence="1 2">
    <name type="scientific">Gramella jeungdoensis</name>
    <dbReference type="NCBI Taxonomy" id="708091"/>
    <lineage>
        <taxon>Bacteria</taxon>
        <taxon>Pseudomonadati</taxon>
        <taxon>Bacteroidota</taxon>
        <taxon>Flavobacteriia</taxon>
        <taxon>Flavobacteriales</taxon>
        <taxon>Flavobacteriaceae</taxon>
        <taxon>Christiangramia</taxon>
    </lineage>
</organism>
<gene>
    <name evidence="1" type="ORF">E2488_14660</name>
</gene>
<dbReference type="AlphaFoldDB" id="A0A4Y8AQJ6"/>
<accession>A0A4Y8AQJ6</accession>
<reference evidence="1 2" key="1">
    <citation type="journal article" date="2011" name="J. Microbiol.">
        <title>Gramella jeungdoensis sp. nov., isolated from a solar saltern in Korea.</title>
        <authorList>
            <person name="Joung Y."/>
            <person name="Kim H."/>
            <person name="Jang T."/>
            <person name="Ahn T.S."/>
            <person name="Joh K."/>
        </authorList>
    </citation>
    <scope>NUCLEOTIDE SEQUENCE [LARGE SCALE GENOMIC DNA]</scope>
    <source>
        <strain evidence="1 2">KCTC 23123</strain>
    </source>
</reference>